<dbReference type="InterPro" id="IPR050084">
    <property type="entry name" value="NADPH_dep_7-cyano-7-deazaG_red"/>
</dbReference>
<keyword evidence="3 5" id="KW-0521">NADP</keyword>
<feature type="binding site" evidence="5">
    <location>
        <begin position="222"/>
        <end position="223"/>
    </location>
    <ligand>
        <name>substrate</name>
    </ligand>
</feature>
<dbReference type="NCBIfam" id="TIGR03138">
    <property type="entry name" value="QueF"/>
    <property type="match status" value="1"/>
</dbReference>
<keyword evidence="4 5" id="KW-0560">Oxidoreductase</keyword>
<feature type="binding site" evidence="5">
    <location>
        <begin position="81"/>
        <end position="83"/>
    </location>
    <ligand>
        <name>substrate</name>
    </ligand>
</feature>
<dbReference type="RefSeq" id="WP_198571343.1">
    <property type="nucleotide sequence ID" value="NZ_CP066167.1"/>
</dbReference>
<evidence type="ECO:0000256" key="1">
    <source>
        <dbReference type="ARBA" id="ARBA00022490"/>
    </source>
</evidence>
<feature type="binding site" evidence="5">
    <location>
        <begin position="83"/>
        <end position="84"/>
    </location>
    <ligand>
        <name>NADPH</name>
        <dbReference type="ChEBI" id="CHEBI:57783"/>
    </ligand>
</feature>
<dbReference type="Proteomes" id="UP000596063">
    <property type="component" value="Chromosome"/>
</dbReference>
<keyword evidence="2 5" id="KW-0671">Queuosine biosynthesis</keyword>
<organism evidence="8 9">
    <name type="scientific">Spongiibacter nanhainus</name>
    <dbReference type="NCBI Taxonomy" id="2794344"/>
    <lineage>
        <taxon>Bacteria</taxon>
        <taxon>Pseudomonadati</taxon>
        <taxon>Pseudomonadota</taxon>
        <taxon>Gammaproteobacteria</taxon>
        <taxon>Cellvibrionales</taxon>
        <taxon>Spongiibacteraceae</taxon>
        <taxon>Spongiibacter</taxon>
    </lineage>
</organism>
<feature type="binding site" evidence="5">
    <location>
        <begin position="251"/>
        <end position="252"/>
    </location>
    <ligand>
        <name>NADPH</name>
        <dbReference type="ChEBI" id="CHEBI:57783"/>
    </ligand>
</feature>
<dbReference type="SUPFAM" id="SSF55620">
    <property type="entry name" value="Tetrahydrobiopterin biosynthesis enzymes-like"/>
    <property type="match status" value="1"/>
</dbReference>
<dbReference type="PANTHER" id="PTHR34354">
    <property type="entry name" value="NADPH-DEPENDENT 7-CYANO-7-DEAZAGUANINE REDUCTASE"/>
    <property type="match status" value="1"/>
</dbReference>
<keyword evidence="1 5" id="KW-0963">Cytoplasm</keyword>
<evidence type="ECO:0000313" key="8">
    <source>
        <dbReference type="EMBL" id="QQD19859.1"/>
    </source>
</evidence>
<feature type="active site" description="Thioimide intermediate" evidence="5">
    <location>
        <position position="183"/>
    </location>
</feature>
<dbReference type="AlphaFoldDB" id="A0A7T4R3U4"/>
<protein>
    <recommendedName>
        <fullName evidence="5">NADPH-dependent 7-cyano-7-deazaguanine reductase</fullName>
        <ecNumber evidence="5">1.7.1.13</ecNumber>
    </recommendedName>
    <alternativeName>
        <fullName evidence="5">7-cyano-7-carbaguanine reductase</fullName>
    </alternativeName>
    <alternativeName>
        <fullName evidence="5">NADPH-dependent nitrile oxidoreductase</fullName>
    </alternativeName>
    <alternativeName>
        <fullName evidence="5">PreQ(0) reductase</fullName>
    </alternativeName>
</protein>
<dbReference type="InterPro" id="IPR016428">
    <property type="entry name" value="QueF_type2"/>
</dbReference>
<gene>
    <name evidence="5 8" type="primary">queF</name>
    <name evidence="8" type="ORF">I6N98_08505</name>
</gene>
<comment type="subcellular location">
    <subcellularLocation>
        <location evidence="5">Cytoplasm</location>
    </subcellularLocation>
</comment>
<feature type="region of interest" description="Disordered" evidence="6">
    <location>
        <begin position="1"/>
        <end position="25"/>
    </location>
</feature>
<dbReference type="HAMAP" id="MF_00817">
    <property type="entry name" value="QueF_type2"/>
    <property type="match status" value="1"/>
</dbReference>
<proteinExistence type="inferred from homology"/>
<dbReference type="InterPro" id="IPR029139">
    <property type="entry name" value="QueF_N"/>
</dbReference>
<dbReference type="InterPro" id="IPR029500">
    <property type="entry name" value="QueF"/>
</dbReference>
<dbReference type="InterPro" id="IPR043133">
    <property type="entry name" value="GTP-CH-I_C/QueF"/>
</dbReference>
<name>A0A7T4R3U4_9GAMM</name>
<dbReference type="GO" id="GO:0005737">
    <property type="term" value="C:cytoplasm"/>
    <property type="evidence" value="ECO:0007669"/>
    <property type="project" value="UniProtKB-SubCell"/>
</dbReference>
<evidence type="ECO:0000256" key="4">
    <source>
        <dbReference type="ARBA" id="ARBA00023002"/>
    </source>
</evidence>
<accession>A0A7T4R3U4</accession>
<dbReference type="Gene3D" id="3.30.1130.10">
    <property type="match status" value="2"/>
</dbReference>
<comment type="subunit">
    <text evidence="5">Homodimer.</text>
</comment>
<evidence type="ECO:0000313" key="9">
    <source>
        <dbReference type="Proteomes" id="UP000596063"/>
    </source>
</evidence>
<evidence type="ECO:0000256" key="6">
    <source>
        <dbReference type="SAM" id="MobiDB-lite"/>
    </source>
</evidence>
<evidence type="ECO:0000256" key="2">
    <source>
        <dbReference type="ARBA" id="ARBA00022785"/>
    </source>
</evidence>
<evidence type="ECO:0000259" key="7">
    <source>
        <dbReference type="Pfam" id="PF14819"/>
    </source>
</evidence>
<comment type="catalytic activity">
    <reaction evidence="5">
        <text>7-aminomethyl-7-carbaguanine + 2 NADP(+) = 7-cyano-7-carbaguanine + 2 NADPH + 3 H(+)</text>
        <dbReference type="Rhea" id="RHEA:13409"/>
        <dbReference type="ChEBI" id="CHEBI:15378"/>
        <dbReference type="ChEBI" id="CHEBI:45075"/>
        <dbReference type="ChEBI" id="CHEBI:57783"/>
        <dbReference type="ChEBI" id="CHEBI:58349"/>
        <dbReference type="ChEBI" id="CHEBI:58703"/>
        <dbReference type="EC" id="1.7.1.13"/>
    </reaction>
</comment>
<keyword evidence="9" id="KW-1185">Reference proteome</keyword>
<dbReference type="Pfam" id="PF14819">
    <property type="entry name" value="QueF_N"/>
    <property type="match status" value="1"/>
</dbReference>
<dbReference type="GO" id="GO:0033739">
    <property type="term" value="F:preQ1 synthase activity"/>
    <property type="evidence" value="ECO:0007669"/>
    <property type="project" value="UniProtKB-UniRule"/>
</dbReference>
<dbReference type="Pfam" id="PF14489">
    <property type="entry name" value="QueF"/>
    <property type="match status" value="1"/>
</dbReference>
<feature type="domain" description="NADPH-dependent 7-cyano-7-deazaguanine reductase N-terminal" evidence="7">
    <location>
        <begin position="17"/>
        <end position="123"/>
    </location>
</feature>
<dbReference type="PANTHER" id="PTHR34354:SF1">
    <property type="entry name" value="NADPH-DEPENDENT 7-CYANO-7-DEAZAGUANINE REDUCTASE"/>
    <property type="match status" value="1"/>
</dbReference>
<feature type="active site" description="Proton donor" evidence="5">
    <location>
        <position position="190"/>
    </location>
</feature>
<comment type="similarity">
    <text evidence="5">Belongs to the GTP cyclohydrolase I family. QueF type 2 subfamily.</text>
</comment>
<sequence>MASSDSHGPLGEKVAHPEHYDPGVLHPIERRQGRARLGIAELPFCGEDIWNAYELSWLDKGGKPRVACAEFRIPADSSHIVESKSLKLYLNSLNQQPFASADELASCIRKDLCTLLGSPCEVALILPEQWASALAVSAPQGECLDNLDIAIDQYSPEPGLLRADASKPAVSEWLYSNLLRSRCPVTGQPDWATVEIAYRGAPIHREGLLAYLVSFRRQDDFHEHCVEQIFVDISRRCQPESLTVSARYLRRGGLDINPWRSSEPTHTLANRRLPRQ</sequence>
<dbReference type="KEGG" id="snan:I6N98_08505"/>
<comment type="function">
    <text evidence="5">Catalyzes the NADPH-dependent reduction of 7-cyano-7-deazaguanine (preQ0) to 7-aminomethyl-7-deazaguanine (preQ1).</text>
</comment>
<evidence type="ECO:0000256" key="3">
    <source>
        <dbReference type="ARBA" id="ARBA00022857"/>
    </source>
</evidence>
<dbReference type="GO" id="GO:0008616">
    <property type="term" value="P:tRNA queuosine(34) biosynthetic process"/>
    <property type="evidence" value="ECO:0007669"/>
    <property type="project" value="UniProtKB-UniRule"/>
</dbReference>
<dbReference type="UniPathway" id="UPA00392"/>
<evidence type="ECO:0000256" key="5">
    <source>
        <dbReference type="HAMAP-Rule" id="MF_00817"/>
    </source>
</evidence>
<dbReference type="PIRSF" id="PIRSF004750">
    <property type="entry name" value="Nitrile_oxidored_YqcD_prd"/>
    <property type="match status" value="1"/>
</dbReference>
<dbReference type="EMBL" id="CP066167">
    <property type="protein sequence ID" value="QQD19859.1"/>
    <property type="molecule type" value="Genomic_DNA"/>
</dbReference>
<reference evidence="8 9" key="1">
    <citation type="submission" date="2020-12" db="EMBL/GenBank/DDBJ databases">
        <authorList>
            <person name="Shan Y."/>
        </authorList>
    </citation>
    <scope>NUCLEOTIDE SEQUENCE [LARGE SCALE GENOMIC DNA]</scope>
    <source>
        <strain evidence="9">csc3.9</strain>
    </source>
</reference>
<comment type="pathway">
    <text evidence="5">tRNA modification; tRNA-queuosine biosynthesis.</text>
</comment>
<feature type="compositionally biased region" description="Basic and acidic residues" evidence="6">
    <location>
        <begin position="13"/>
        <end position="25"/>
    </location>
</feature>
<dbReference type="EC" id="1.7.1.13" evidence="5"/>